<dbReference type="InterPro" id="IPR029000">
    <property type="entry name" value="Cyclophilin-like_dom_sf"/>
</dbReference>
<dbReference type="InterPro" id="IPR003833">
    <property type="entry name" value="CT_C_D"/>
</dbReference>
<dbReference type="SMART" id="SM00796">
    <property type="entry name" value="AHS1"/>
    <property type="match status" value="1"/>
</dbReference>
<dbReference type="STRING" id="2041.AERYTH_02370"/>
<proteinExistence type="predicted"/>
<dbReference type="AlphaFoldDB" id="A0A0U3TDJ8"/>
<dbReference type="GO" id="GO:0016787">
    <property type="term" value="F:hydrolase activity"/>
    <property type="evidence" value="ECO:0007669"/>
    <property type="project" value="UniProtKB-KW"/>
</dbReference>
<dbReference type="GO" id="GO:0005524">
    <property type="term" value="F:ATP binding"/>
    <property type="evidence" value="ECO:0007669"/>
    <property type="project" value="UniProtKB-KW"/>
</dbReference>
<dbReference type="PANTHER" id="PTHR34698:SF2">
    <property type="entry name" value="5-OXOPROLINASE SUBUNIT B"/>
    <property type="match status" value="1"/>
</dbReference>
<keyword evidence="2 6" id="KW-0378">Hydrolase</keyword>
<organism evidence="6 7">
    <name type="scientific">Aeromicrobium erythreum</name>
    <dbReference type="NCBI Taxonomy" id="2041"/>
    <lineage>
        <taxon>Bacteria</taxon>
        <taxon>Bacillati</taxon>
        <taxon>Actinomycetota</taxon>
        <taxon>Actinomycetes</taxon>
        <taxon>Propionibacteriales</taxon>
        <taxon>Nocardioidaceae</taxon>
        <taxon>Aeromicrobium</taxon>
    </lineage>
</organism>
<dbReference type="EMBL" id="CP011502">
    <property type="protein sequence ID" value="ALX03623.1"/>
    <property type="molecule type" value="Genomic_DNA"/>
</dbReference>
<keyword evidence="7" id="KW-1185">Reference proteome</keyword>
<evidence type="ECO:0000256" key="2">
    <source>
        <dbReference type="ARBA" id="ARBA00022801"/>
    </source>
</evidence>
<feature type="region of interest" description="Disordered" evidence="4">
    <location>
        <begin position="197"/>
        <end position="221"/>
    </location>
</feature>
<dbReference type="SUPFAM" id="SSF50891">
    <property type="entry name" value="Cyclophilin-like"/>
    <property type="match status" value="1"/>
</dbReference>
<evidence type="ECO:0000313" key="7">
    <source>
        <dbReference type="Proteomes" id="UP000067689"/>
    </source>
</evidence>
<dbReference type="PANTHER" id="PTHR34698">
    <property type="entry name" value="5-OXOPROLINASE SUBUNIT B"/>
    <property type="match status" value="1"/>
</dbReference>
<dbReference type="PATRIC" id="fig|2041.4.peg.501"/>
<dbReference type="KEGG" id="aer:AERYTH_02370"/>
<dbReference type="Gene3D" id="2.40.100.10">
    <property type="entry name" value="Cyclophilin-like"/>
    <property type="match status" value="1"/>
</dbReference>
<gene>
    <name evidence="6" type="ORF">AERYTH_02370</name>
</gene>
<reference evidence="6 7" key="1">
    <citation type="journal article" date="1991" name="Int. J. Syst. Bacteriol.">
        <title>Description of the erythromycin-producing bacterium Arthrobacter sp. strain NRRL B-3381 as Aeromicrobium erythreum gen. nov., sp. nov.</title>
        <authorList>
            <person name="Miller E.S."/>
            <person name="Woese C.R."/>
            <person name="Brenner S."/>
        </authorList>
    </citation>
    <scope>NUCLEOTIDE SEQUENCE [LARGE SCALE GENOMIC DNA]</scope>
    <source>
        <strain evidence="6 7">AR18</strain>
    </source>
</reference>
<evidence type="ECO:0000256" key="3">
    <source>
        <dbReference type="ARBA" id="ARBA00022840"/>
    </source>
</evidence>
<dbReference type="RefSeq" id="WP_067854167.1">
    <property type="nucleotide sequence ID" value="NZ_CP011502.1"/>
</dbReference>
<keyword evidence="1" id="KW-0547">Nucleotide-binding</keyword>
<protein>
    <submittedName>
        <fullName evidence="6">Allophanate hydrolase</fullName>
    </submittedName>
</protein>
<evidence type="ECO:0000313" key="6">
    <source>
        <dbReference type="EMBL" id="ALX03623.1"/>
    </source>
</evidence>
<evidence type="ECO:0000256" key="1">
    <source>
        <dbReference type="ARBA" id="ARBA00022741"/>
    </source>
</evidence>
<dbReference type="Proteomes" id="UP000067689">
    <property type="component" value="Chromosome"/>
</dbReference>
<evidence type="ECO:0000259" key="5">
    <source>
        <dbReference type="SMART" id="SM00796"/>
    </source>
</evidence>
<keyword evidence="3" id="KW-0067">ATP-binding</keyword>
<sequence length="221" mass="23214">MRVLACGDDAVLLDCADLDDARRRHAALVDHPYVTEAVLGARTVLLRGHPATLRTLARSTPPADDVAPPDAREHVVPVRYDGPDLADVAQRTGLDEDAVVTAHTGTPWTVAFGGFAPGFAYLVGGDPRLVVPRRATPRASVPAGAVGLAGEFSGIYPRASPGGWQLLGTTDVTLFDLARTPAALLAPGDTVRFTVADRDVPAPDDTDPGPHRHGQRRGEAS</sequence>
<evidence type="ECO:0000256" key="4">
    <source>
        <dbReference type="SAM" id="MobiDB-lite"/>
    </source>
</evidence>
<accession>A0A0U3TDJ8</accession>
<dbReference type="Pfam" id="PF02682">
    <property type="entry name" value="CT_C_D"/>
    <property type="match status" value="1"/>
</dbReference>
<feature type="domain" description="Carboxyltransferase" evidence="5">
    <location>
        <begin position="1"/>
        <end position="185"/>
    </location>
</feature>
<dbReference type="Gene3D" id="3.30.1360.40">
    <property type="match status" value="1"/>
</dbReference>
<name>A0A0U3TDJ8_9ACTN</name>
<dbReference type="OrthoDB" id="9778567at2"/>
<dbReference type="InterPro" id="IPR010016">
    <property type="entry name" value="PxpB"/>
</dbReference>